<sequence length="75" mass="7768">MRIKVLFFTVAAFIGGPSIGVALAPFAQAYPNCAAARAAGAAPLYRGQPGYSSKLDRDGHDVNCLTRADALRASA</sequence>
<proteinExistence type="predicted"/>
<evidence type="ECO:0000256" key="1">
    <source>
        <dbReference type="SAM" id="SignalP"/>
    </source>
</evidence>
<dbReference type="SMART" id="SM00894">
    <property type="entry name" value="Excalibur"/>
    <property type="match status" value="1"/>
</dbReference>
<dbReference type="InterPro" id="IPR008613">
    <property type="entry name" value="Excalibur_Ca-bd_domain"/>
</dbReference>
<gene>
    <name evidence="3" type="ORF">SAMEA2070301_02000</name>
    <name evidence="4" type="ORF">SAMEA2152244_04783</name>
</gene>
<feature type="domain" description="Excalibur calcium-binding" evidence="2">
    <location>
        <begin position="29"/>
        <end position="65"/>
    </location>
</feature>
<feature type="chain" id="PRO_5015067080" evidence="1">
    <location>
        <begin position="30"/>
        <end position="75"/>
    </location>
</feature>
<comment type="caution">
    <text evidence="3">The sequence shown here is derived from an EMBL/GenBank/DDBJ whole genome shotgun (WGS) entry which is preliminary data.</text>
</comment>
<feature type="signal peptide" evidence="1">
    <location>
        <begin position="1"/>
        <end position="29"/>
    </location>
</feature>
<evidence type="ECO:0000259" key="2">
    <source>
        <dbReference type="SMART" id="SM00894"/>
    </source>
</evidence>
<evidence type="ECO:0000313" key="6">
    <source>
        <dbReference type="Proteomes" id="UP000185210"/>
    </source>
</evidence>
<dbReference type="RefSeq" id="WP_005110065.1">
    <property type="nucleotide sequence ID" value="NZ_AP028613.1"/>
</dbReference>
<dbReference type="Proteomes" id="UP000184831">
    <property type="component" value="Unassembled WGS sequence"/>
</dbReference>
<evidence type="ECO:0000313" key="4">
    <source>
        <dbReference type="EMBL" id="SIN48471.1"/>
    </source>
</evidence>
<keyword evidence="1" id="KW-0732">Signal</keyword>
<organism evidence="3 6">
    <name type="scientific">Mycobacteroides abscessus subsp. abscessus</name>
    <dbReference type="NCBI Taxonomy" id="1185650"/>
    <lineage>
        <taxon>Bacteria</taxon>
        <taxon>Bacillati</taxon>
        <taxon>Actinomycetota</taxon>
        <taxon>Actinomycetes</taxon>
        <taxon>Mycobacteriales</taxon>
        <taxon>Mycobacteriaceae</taxon>
        <taxon>Mycobacteroides</taxon>
        <taxon>Mycobacteroides abscessus</taxon>
    </lineage>
</organism>
<dbReference type="AlphaFoldDB" id="A0A1M8G6M7"/>
<dbReference type="GeneID" id="93378266"/>
<dbReference type="SMR" id="A0A1M8G6M7"/>
<dbReference type="EMBL" id="FSHM01000002">
    <property type="protein sequence ID" value="SIA72443.1"/>
    <property type="molecule type" value="Genomic_DNA"/>
</dbReference>
<evidence type="ECO:0000313" key="3">
    <source>
        <dbReference type="EMBL" id="SIA72443.1"/>
    </source>
</evidence>
<dbReference type="EMBL" id="FSQE01000015">
    <property type="protein sequence ID" value="SIN48471.1"/>
    <property type="molecule type" value="Genomic_DNA"/>
</dbReference>
<name>A0A1M8G6M7_9MYCO</name>
<dbReference type="Pfam" id="PF05901">
    <property type="entry name" value="Excalibur"/>
    <property type="match status" value="1"/>
</dbReference>
<protein>
    <submittedName>
        <fullName evidence="3">Excalibur calcium-binding domain</fullName>
    </submittedName>
</protein>
<evidence type="ECO:0000313" key="5">
    <source>
        <dbReference type="Proteomes" id="UP000184831"/>
    </source>
</evidence>
<reference evidence="5 6" key="1">
    <citation type="submission" date="2016-11" db="EMBL/GenBank/DDBJ databases">
        <authorList>
            <consortium name="Pathogen Informatics"/>
        </authorList>
    </citation>
    <scope>NUCLEOTIDE SEQUENCE [LARGE SCALE GENOMIC DNA]</scope>
    <source>
        <strain evidence="3 6">104</strain>
        <strain evidence="4 5">696</strain>
    </source>
</reference>
<dbReference type="Proteomes" id="UP000185210">
    <property type="component" value="Unassembled WGS sequence"/>
</dbReference>
<accession>A0A1M8G6M7</accession>